<evidence type="ECO:0000256" key="3">
    <source>
        <dbReference type="ARBA" id="ARBA00022737"/>
    </source>
</evidence>
<evidence type="ECO:0000256" key="1">
    <source>
        <dbReference type="ARBA" id="ARBA00022574"/>
    </source>
</evidence>
<evidence type="ECO:0000256" key="4">
    <source>
        <dbReference type="ARBA" id="ARBA00022771"/>
    </source>
</evidence>
<dbReference type="SMART" id="SM00184">
    <property type="entry name" value="RING"/>
    <property type="match status" value="1"/>
</dbReference>
<dbReference type="InterPro" id="IPR001841">
    <property type="entry name" value="Znf_RING"/>
</dbReference>
<accession>A0A9C7PT71</accession>
<proteinExistence type="predicted"/>
<dbReference type="InterPro" id="IPR019775">
    <property type="entry name" value="WD40_repeat_CS"/>
</dbReference>
<dbReference type="InterPro" id="IPR001680">
    <property type="entry name" value="WD40_rpt"/>
</dbReference>
<dbReference type="GO" id="GO:0008270">
    <property type="term" value="F:zinc ion binding"/>
    <property type="evidence" value="ECO:0007669"/>
    <property type="project" value="UniProtKB-KW"/>
</dbReference>
<dbReference type="Gene3D" id="2.130.10.10">
    <property type="entry name" value="YVTN repeat-like/Quinoprotein amine dehydrogenase"/>
    <property type="match status" value="1"/>
</dbReference>
<dbReference type="InterPro" id="IPR015943">
    <property type="entry name" value="WD40/YVTN_repeat-like_dom_sf"/>
</dbReference>
<dbReference type="InterPro" id="IPR042755">
    <property type="entry name" value="COP1"/>
</dbReference>
<dbReference type="InterPro" id="IPR013083">
    <property type="entry name" value="Znf_RING/FYVE/PHD"/>
</dbReference>
<evidence type="ECO:0000313" key="10">
    <source>
        <dbReference type="EMBL" id="GJQ09512.1"/>
    </source>
</evidence>
<dbReference type="OrthoDB" id="273771at2759"/>
<dbReference type="EMBL" id="BQMJ01000009">
    <property type="protein sequence ID" value="GJQ09512.1"/>
    <property type="molecule type" value="Genomic_DNA"/>
</dbReference>
<gene>
    <name evidence="10" type="ORF">GpartN1_g1303.t1</name>
</gene>
<dbReference type="PROSITE" id="PS00518">
    <property type="entry name" value="ZF_RING_1"/>
    <property type="match status" value="1"/>
</dbReference>
<reference evidence="10" key="1">
    <citation type="journal article" date="2022" name="Proc. Natl. Acad. Sci. U.S.A.">
        <title>Life cycle and functional genomics of the unicellular red alga Galdieria for elucidating algal and plant evolution and industrial use.</title>
        <authorList>
            <person name="Hirooka S."/>
            <person name="Itabashi T."/>
            <person name="Ichinose T.M."/>
            <person name="Onuma R."/>
            <person name="Fujiwara T."/>
            <person name="Yamashita S."/>
            <person name="Jong L.W."/>
            <person name="Tomita R."/>
            <person name="Iwane A.H."/>
            <person name="Miyagishima S.Y."/>
        </authorList>
    </citation>
    <scope>NUCLEOTIDE SEQUENCE</scope>
    <source>
        <strain evidence="10">NBRC 102759</strain>
    </source>
</reference>
<evidence type="ECO:0000259" key="9">
    <source>
        <dbReference type="PROSITE" id="PS50089"/>
    </source>
</evidence>
<dbReference type="SMART" id="SM00320">
    <property type="entry name" value="WD40"/>
    <property type="match status" value="7"/>
</dbReference>
<dbReference type="AlphaFoldDB" id="A0A9C7PT71"/>
<feature type="repeat" description="WD" evidence="7">
    <location>
        <begin position="453"/>
        <end position="493"/>
    </location>
</feature>
<dbReference type="SUPFAM" id="SSF57850">
    <property type="entry name" value="RING/U-box"/>
    <property type="match status" value="1"/>
</dbReference>
<sequence>MSTKSSNQTSSQSSELPQASCPAYSTEEKLVECPICFTTLKDSFVTPCQHTFCYECISKHLETKSTCPSCGSYLVMSLLKPNYEVDEAVRIYEERKRKKRTRSNSYSIAADLQQLMSQVDNLSAEELSALIEDLKGKKEQRERTERREDQFLLYEFLQQAISKKETTIQRLQEELEVLLQSRSYLEFESPLLRQWKDNWLEEHMHSSSSLHMNRRQRIVEHFDYLEERFYSLHSQERKSESNCIGVVLNTFREDLYKFSKYSGLHCKAILKHAEIPNISNIISSIEFDRDSEYIATAGVTKRIRIFEFGNILESVLDTHYPVKEMVSPTKLSCLSWNSYIHNHLLSSDYEGVVTLWDAITGQTLSEFEEHEKRIWCVDFSKVEPTRCASASDDGKVKIWSSLQLNSVSTIENRANVCCVQFHPTVEHLICFGSADHQVYMYDLRQTKQALQILRGHRKAVSYIKFLNDFHLVSASTDNTLKLWNVSQSTVQRTFQGHQNEKNFVGLSTNEEYIACGSENNAVYVYYKEISIPMLLYQMNSENPLTGEETRDTTHFVSSVCWCPKRTQLIVVANSQGTIKVLEMIPGS</sequence>
<keyword evidence="4 6" id="KW-0863">Zinc-finger</keyword>
<name>A0A9C7PT71_9RHOD</name>
<feature type="domain" description="RING-type" evidence="9">
    <location>
        <begin position="33"/>
        <end position="70"/>
    </location>
</feature>
<dbReference type="PROSITE" id="PS50082">
    <property type="entry name" value="WD_REPEATS_2"/>
    <property type="match status" value="2"/>
</dbReference>
<dbReference type="PROSITE" id="PS00678">
    <property type="entry name" value="WD_REPEATS_1"/>
    <property type="match status" value="1"/>
</dbReference>
<dbReference type="CDD" id="cd00200">
    <property type="entry name" value="WD40"/>
    <property type="match status" value="1"/>
</dbReference>
<evidence type="ECO:0000256" key="8">
    <source>
        <dbReference type="SAM" id="Coils"/>
    </source>
</evidence>
<comment type="caution">
    <text evidence="10">The sequence shown here is derived from an EMBL/GenBank/DDBJ whole genome shotgun (WGS) entry which is preliminary data.</text>
</comment>
<dbReference type="SUPFAM" id="SSF50978">
    <property type="entry name" value="WD40 repeat-like"/>
    <property type="match status" value="1"/>
</dbReference>
<dbReference type="Pfam" id="PF00400">
    <property type="entry name" value="WD40"/>
    <property type="match status" value="4"/>
</dbReference>
<keyword evidence="5" id="KW-0862">Zinc</keyword>
<keyword evidence="8" id="KW-0175">Coiled coil</keyword>
<dbReference type="CDD" id="cd16504">
    <property type="entry name" value="RING-HC_COP1"/>
    <property type="match status" value="1"/>
</dbReference>
<feature type="coiled-coil region" evidence="8">
    <location>
        <begin position="124"/>
        <end position="188"/>
    </location>
</feature>
<evidence type="ECO:0000313" key="11">
    <source>
        <dbReference type="Proteomes" id="UP001061958"/>
    </source>
</evidence>
<protein>
    <recommendedName>
        <fullName evidence="9">RING-type domain-containing protein</fullName>
    </recommendedName>
</protein>
<dbReference type="PROSITE" id="PS50089">
    <property type="entry name" value="ZF_RING_2"/>
    <property type="match status" value="1"/>
</dbReference>
<organism evidence="10 11">
    <name type="scientific">Galdieria partita</name>
    <dbReference type="NCBI Taxonomy" id="83374"/>
    <lineage>
        <taxon>Eukaryota</taxon>
        <taxon>Rhodophyta</taxon>
        <taxon>Bangiophyceae</taxon>
        <taxon>Galdieriales</taxon>
        <taxon>Galdieriaceae</taxon>
        <taxon>Galdieria</taxon>
    </lineage>
</organism>
<dbReference type="Proteomes" id="UP001061958">
    <property type="component" value="Unassembled WGS sequence"/>
</dbReference>
<feature type="repeat" description="WD" evidence="7">
    <location>
        <begin position="367"/>
        <end position="409"/>
    </location>
</feature>
<keyword evidence="2" id="KW-0479">Metal-binding</keyword>
<dbReference type="InterPro" id="IPR017907">
    <property type="entry name" value="Znf_RING_CS"/>
</dbReference>
<dbReference type="PROSITE" id="PS50294">
    <property type="entry name" value="WD_REPEATS_REGION"/>
    <property type="match status" value="1"/>
</dbReference>
<evidence type="ECO:0000256" key="6">
    <source>
        <dbReference type="PROSITE-ProRule" id="PRU00175"/>
    </source>
</evidence>
<evidence type="ECO:0000256" key="5">
    <source>
        <dbReference type="ARBA" id="ARBA00022833"/>
    </source>
</evidence>
<dbReference type="InterPro" id="IPR036322">
    <property type="entry name" value="WD40_repeat_dom_sf"/>
</dbReference>
<evidence type="ECO:0000256" key="7">
    <source>
        <dbReference type="PROSITE-ProRule" id="PRU00221"/>
    </source>
</evidence>
<keyword evidence="11" id="KW-1185">Reference proteome</keyword>
<keyword evidence="1 7" id="KW-0853">WD repeat</keyword>
<evidence type="ECO:0000256" key="2">
    <source>
        <dbReference type="ARBA" id="ARBA00022723"/>
    </source>
</evidence>
<dbReference type="Gene3D" id="3.30.40.10">
    <property type="entry name" value="Zinc/RING finger domain, C3HC4 (zinc finger)"/>
    <property type="match status" value="1"/>
</dbReference>
<reference evidence="10" key="2">
    <citation type="submission" date="2022-01" db="EMBL/GenBank/DDBJ databases">
        <authorList>
            <person name="Hirooka S."/>
            <person name="Miyagishima S.Y."/>
        </authorList>
    </citation>
    <scope>NUCLEOTIDE SEQUENCE</scope>
    <source>
        <strain evidence="10">NBRC 102759</strain>
    </source>
</reference>
<dbReference type="Pfam" id="PF13923">
    <property type="entry name" value="zf-C3HC4_2"/>
    <property type="match status" value="1"/>
</dbReference>
<dbReference type="GO" id="GO:0061630">
    <property type="term" value="F:ubiquitin protein ligase activity"/>
    <property type="evidence" value="ECO:0007669"/>
    <property type="project" value="InterPro"/>
</dbReference>
<keyword evidence="3" id="KW-0677">Repeat</keyword>
<dbReference type="PANTHER" id="PTHR44080">
    <property type="entry name" value="E3 UBIQUITIN-PROTEIN LIGASE COP1"/>
    <property type="match status" value="1"/>
</dbReference>